<evidence type="ECO:0000256" key="5">
    <source>
        <dbReference type="ARBA" id="ARBA00022777"/>
    </source>
</evidence>
<gene>
    <name evidence="7" type="ORF">SAMN05444370_101430</name>
</gene>
<reference evidence="7 8" key="1">
    <citation type="submission" date="2016-10" db="EMBL/GenBank/DDBJ databases">
        <authorList>
            <person name="de Groot N.N."/>
        </authorList>
    </citation>
    <scope>NUCLEOTIDE SEQUENCE [LARGE SCALE GENOMIC DNA]</scope>
    <source>
        <strain evidence="7 8">DSM 15345</strain>
    </source>
</reference>
<dbReference type="SUPFAM" id="SSF47384">
    <property type="entry name" value="Homodimeric domain of signal transducing histidine kinase"/>
    <property type="match status" value="1"/>
</dbReference>
<dbReference type="Pfam" id="PF02518">
    <property type="entry name" value="HATPase_c"/>
    <property type="match status" value="1"/>
</dbReference>
<dbReference type="GO" id="GO:0009927">
    <property type="term" value="F:histidine phosphotransfer kinase activity"/>
    <property type="evidence" value="ECO:0007669"/>
    <property type="project" value="TreeGrafter"/>
</dbReference>
<keyword evidence="4" id="KW-0808">Transferase</keyword>
<dbReference type="PRINTS" id="PR00344">
    <property type="entry name" value="BCTRLSENSOR"/>
</dbReference>
<dbReference type="PROSITE" id="PS50109">
    <property type="entry name" value="HIS_KIN"/>
    <property type="match status" value="1"/>
</dbReference>
<dbReference type="InterPro" id="IPR004358">
    <property type="entry name" value="Sig_transdc_His_kin-like_C"/>
</dbReference>
<dbReference type="GO" id="GO:0005886">
    <property type="term" value="C:plasma membrane"/>
    <property type="evidence" value="ECO:0007669"/>
    <property type="project" value="TreeGrafter"/>
</dbReference>
<dbReference type="Proteomes" id="UP000198703">
    <property type="component" value="Unassembled WGS sequence"/>
</dbReference>
<dbReference type="SUPFAM" id="SSF55874">
    <property type="entry name" value="ATPase domain of HSP90 chaperone/DNA topoisomerase II/histidine kinase"/>
    <property type="match status" value="1"/>
</dbReference>
<evidence type="ECO:0000256" key="2">
    <source>
        <dbReference type="ARBA" id="ARBA00012438"/>
    </source>
</evidence>
<dbReference type="OrthoDB" id="9815202at2"/>
<dbReference type="PANTHER" id="PTHR43047">
    <property type="entry name" value="TWO-COMPONENT HISTIDINE PROTEIN KINASE"/>
    <property type="match status" value="1"/>
</dbReference>
<protein>
    <recommendedName>
        <fullName evidence="2">histidine kinase</fullName>
        <ecNumber evidence="2">2.7.13.3</ecNumber>
    </recommendedName>
</protein>
<dbReference type="RefSeq" id="WP_093247898.1">
    <property type="nucleotide sequence ID" value="NZ_FNQM01000001.1"/>
</dbReference>
<organism evidence="7 8">
    <name type="scientific">Rubrimonas cliftonensis</name>
    <dbReference type="NCBI Taxonomy" id="89524"/>
    <lineage>
        <taxon>Bacteria</taxon>
        <taxon>Pseudomonadati</taxon>
        <taxon>Pseudomonadota</taxon>
        <taxon>Alphaproteobacteria</taxon>
        <taxon>Rhodobacterales</taxon>
        <taxon>Paracoccaceae</taxon>
        <taxon>Rubrimonas</taxon>
    </lineage>
</organism>
<feature type="domain" description="Histidine kinase" evidence="6">
    <location>
        <begin position="246"/>
        <end position="467"/>
    </location>
</feature>
<keyword evidence="3" id="KW-0597">Phosphoprotein</keyword>
<evidence type="ECO:0000259" key="6">
    <source>
        <dbReference type="PROSITE" id="PS50109"/>
    </source>
</evidence>
<proteinExistence type="predicted"/>
<dbReference type="InterPro" id="IPR003594">
    <property type="entry name" value="HATPase_dom"/>
</dbReference>
<dbReference type="PANTHER" id="PTHR43047:SF70">
    <property type="entry name" value="SENSOR HISTIDINE KINASE YVCQ"/>
    <property type="match status" value="1"/>
</dbReference>
<evidence type="ECO:0000256" key="1">
    <source>
        <dbReference type="ARBA" id="ARBA00000085"/>
    </source>
</evidence>
<dbReference type="SMART" id="SM00387">
    <property type="entry name" value="HATPase_c"/>
    <property type="match status" value="1"/>
</dbReference>
<dbReference type="EMBL" id="FNQM01000001">
    <property type="protein sequence ID" value="SDZ80288.1"/>
    <property type="molecule type" value="Genomic_DNA"/>
</dbReference>
<evidence type="ECO:0000256" key="3">
    <source>
        <dbReference type="ARBA" id="ARBA00022553"/>
    </source>
</evidence>
<evidence type="ECO:0000313" key="8">
    <source>
        <dbReference type="Proteomes" id="UP000198703"/>
    </source>
</evidence>
<accession>A0A1H3W1T4</accession>
<evidence type="ECO:0000313" key="7">
    <source>
        <dbReference type="EMBL" id="SDZ80288.1"/>
    </source>
</evidence>
<dbReference type="STRING" id="89524.SAMN05444370_101430"/>
<sequence>MHVRIRNGLKGVSLRTLALTAFVVLCAAAGLLQLDRAVRDWRATTANRAELAWRALHLLDAIGYRGFMQNLKNAVLHPDMSHDLGAAERDLEQAFGNLAAFDASAAALGVPARTTALRTALMRHRARLTLIPQLASLGVSPGRIDDLLMVRDEAALRDVDGLLTAAHEALDAAHAQSADLAGTAAALGVGAAVALAAGAVSVACQRAQGAARRALEIQVAERTADLSAALAKERHLSALQRRFVGLVSHEFRTPLSIVDLTMSQTVRKVRRTCDPAAQAIVEDAGAQVRIAVARLVQLIDTTLLAARIDDGQIGFDPEAVDLAPLLEEARQTCLQIFEGRQFVLNVSDDIGAVQCDPGHLRQILWNLLSNAAKYSEEGARIETSAGRDRDSGEIVITVRDSGLGIGPADLARLTERYFRGDSGEGRPGVGLGLHIVAKLLALHRGRLEVESELGRGSAFSAIFPARPAQVASCVRAA</sequence>
<dbReference type="InterPro" id="IPR003661">
    <property type="entry name" value="HisK_dim/P_dom"/>
</dbReference>
<dbReference type="InterPro" id="IPR005467">
    <property type="entry name" value="His_kinase_dom"/>
</dbReference>
<dbReference type="Gene3D" id="3.30.565.10">
    <property type="entry name" value="Histidine kinase-like ATPase, C-terminal domain"/>
    <property type="match status" value="1"/>
</dbReference>
<keyword evidence="5 7" id="KW-0418">Kinase</keyword>
<dbReference type="AlphaFoldDB" id="A0A1H3W1T4"/>
<dbReference type="GO" id="GO:0000155">
    <property type="term" value="F:phosphorelay sensor kinase activity"/>
    <property type="evidence" value="ECO:0007669"/>
    <property type="project" value="InterPro"/>
</dbReference>
<keyword evidence="8" id="KW-1185">Reference proteome</keyword>
<name>A0A1H3W1T4_9RHOB</name>
<dbReference type="EC" id="2.7.13.3" evidence="2"/>
<dbReference type="CDD" id="cd00082">
    <property type="entry name" value="HisKA"/>
    <property type="match status" value="1"/>
</dbReference>
<dbReference type="Gene3D" id="1.10.287.130">
    <property type="match status" value="1"/>
</dbReference>
<dbReference type="InterPro" id="IPR036097">
    <property type="entry name" value="HisK_dim/P_sf"/>
</dbReference>
<evidence type="ECO:0000256" key="4">
    <source>
        <dbReference type="ARBA" id="ARBA00022679"/>
    </source>
</evidence>
<dbReference type="InterPro" id="IPR036890">
    <property type="entry name" value="HATPase_C_sf"/>
</dbReference>
<dbReference type="SMART" id="SM00388">
    <property type="entry name" value="HisKA"/>
    <property type="match status" value="1"/>
</dbReference>
<comment type="catalytic activity">
    <reaction evidence="1">
        <text>ATP + protein L-histidine = ADP + protein N-phospho-L-histidine.</text>
        <dbReference type="EC" id="2.7.13.3"/>
    </reaction>
</comment>